<dbReference type="InterPro" id="IPR001251">
    <property type="entry name" value="CRAL-TRIO_dom"/>
</dbReference>
<evidence type="ECO:0000259" key="2">
    <source>
        <dbReference type="PROSITE" id="PS50191"/>
    </source>
</evidence>
<dbReference type="PANTHER" id="PTHR45824:SF29">
    <property type="entry name" value="GH16843P"/>
    <property type="match status" value="1"/>
</dbReference>
<dbReference type="InterPro" id="IPR052578">
    <property type="entry name" value="PI_Transfer_CRAL-TRIO"/>
</dbReference>
<name>A0A7S4VLV0_9STRA</name>
<accession>A0A7S4VLV0</accession>
<dbReference type="SMART" id="SM00516">
    <property type="entry name" value="SEC14"/>
    <property type="match status" value="1"/>
</dbReference>
<protein>
    <recommendedName>
        <fullName evidence="2">CRAL-TRIO domain-containing protein</fullName>
    </recommendedName>
</protein>
<dbReference type="PANTHER" id="PTHR45824">
    <property type="entry name" value="GH16843P"/>
    <property type="match status" value="1"/>
</dbReference>
<proteinExistence type="predicted"/>
<organism evidence="3">
    <name type="scientific">Ditylum brightwellii</name>
    <dbReference type="NCBI Taxonomy" id="49249"/>
    <lineage>
        <taxon>Eukaryota</taxon>
        <taxon>Sar</taxon>
        <taxon>Stramenopiles</taxon>
        <taxon>Ochrophyta</taxon>
        <taxon>Bacillariophyta</taxon>
        <taxon>Mediophyceae</taxon>
        <taxon>Lithodesmiophycidae</taxon>
        <taxon>Lithodesmiales</taxon>
        <taxon>Lithodesmiaceae</taxon>
        <taxon>Ditylum</taxon>
    </lineage>
</organism>
<feature type="compositionally biased region" description="Basic and acidic residues" evidence="1">
    <location>
        <begin position="18"/>
        <end position="37"/>
    </location>
</feature>
<dbReference type="SUPFAM" id="SSF52087">
    <property type="entry name" value="CRAL/TRIO domain"/>
    <property type="match status" value="1"/>
</dbReference>
<gene>
    <name evidence="3" type="ORF">DBRI00130_LOCUS20933</name>
</gene>
<evidence type="ECO:0000256" key="1">
    <source>
        <dbReference type="SAM" id="MobiDB-lite"/>
    </source>
</evidence>
<feature type="compositionally biased region" description="Polar residues" evidence="1">
    <location>
        <begin position="1"/>
        <end position="16"/>
    </location>
</feature>
<dbReference type="GO" id="GO:0008526">
    <property type="term" value="F:phosphatidylinositol transfer activity"/>
    <property type="evidence" value="ECO:0007669"/>
    <property type="project" value="TreeGrafter"/>
</dbReference>
<reference evidence="3" key="1">
    <citation type="submission" date="2021-01" db="EMBL/GenBank/DDBJ databases">
        <authorList>
            <person name="Corre E."/>
            <person name="Pelletier E."/>
            <person name="Niang G."/>
            <person name="Scheremetjew M."/>
            <person name="Finn R."/>
            <person name="Kale V."/>
            <person name="Holt S."/>
            <person name="Cochrane G."/>
            <person name="Meng A."/>
            <person name="Brown T."/>
            <person name="Cohen L."/>
        </authorList>
    </citation>
    <scope>NUCLEOTIDE SEQUENCE</scope>
    <source>
        <strain evidence="3">GSO104</strain>
    </source>
</reference>
<feature type="region of interest" description="Disordered" evidence="1">
    <location>
        <begin position="69"/>
        <end position="94"/>
    </location>
</feature>
<dbReference type="Gene3D" id="3.40.525.10">
    <property type="entry name" value="CRAL-TRIO lipid binding domain"/>
    <property type="match status" value="1"/>
</dbReference>
<dbReference type="InterPro" id="IPR036865">
    <property type="entry name" value="CRAL-TRIO_dom_sf"/>
</dbReference>
<dbReference type="EMBL" id="HBNS01026601">
    <property type="protein sequence ID" value="CAE4618699.1"/>
    <property type="molecule type" value="Transcribed_RNA"/>
</dbReference>
<evidence type="ECO:0000313" key="3">
    <source>
        <dbReference type="EMBL" id="CAE4618699.1"/>
    </source>
</evidence>
<dbReference type="AlphaFoldDB" id="A0A7S4VLV0"/>
<dbReference type="PROSITE" id="PS50191">
    <property type="entry name" value="CRAL_TRIO"/>
    <property type="match status" value="1"/>
</dbReference>
<feature type="region of interest" description="Disordered" evidence="1">
    <location>
        <begin position="1"/>
        <end position="37"/>
    </location>
</feature>
<feature type="domain" description="CRAL-TRIO" evidence="2">
    <location>
        <begin position="161"/>
        <end position="331"/>
    </location>
</feature>
<dbReference type="Pfam" id="PF00650">
    <property type="entry name" value="CRAL_TRIO"/>
    <property type="match status" value="1"/>
</dbReference>
<sequence length="352" mass="40709">MQTANDNITAITSTEFDSALKPENDELDSASKAEKDVEAEKCLSIITLLSEDEKEKAARTSYKYLVASTSATSKDGDNSEKAPPPPPPSTEERDKYAMAMARRHLRAENGNEKKALQKMRNTIEYRDKMKIDVIRQCFTKNESDVTPPPEEEEEEEYQYHIDNLAPNLLEGKLFVRGYSKDDRALYISRAHLFEARGYDTEWFLKYNIYTLERAIACTERATNGEIEKVIAIFDLGQYSNKVRTPLTLSKDITFCLRDHYPERLEKVFMIDAPFLFRAFYNLVYPFIDNDTKQKIVFVTGDKEKEEKLGNMISKDQSMLFMQPGGEMDTDLDMKAYLYETPFDFTCEEERNE</sequence>
<dbReference type="CDD" id="cd00170">
    <property type="entry name" value="SEC14"/>
    <property type="match status" value="1"/>
</dbReference>